<comment type="caution">
    <text evidence="1">The sequence shown here is derived from an EMBL/GenBank/DDBJ whole genome shotgun (WGS) entry which is preliminary data.</text>
</comment>
<name>A0ACC3AHP9_9EURO</name>
<proteinExistence type="predicted"/>
<protein>
    <submittedName>
        <fullName evidence="1">Bifunctional AP-4-A phosphorylase/ADP sulfurylase</fullName>
        <ecNumber evidence="1">2.7.7.53</ecNumber>
    </submittedName>
</protein>
<evidence type="ECO:0000313" key="2">
    <source>
        <dbReference type="Proteomes" id="UP001172386"/>
    </source>
</evidence>
<keyword evidence="1" id="KW-0808">Transferase</keyword>
<reference evidence="1" key="1">
    <citation type="submission" date="2022-10" db="EMBL/GenBank/DDBJ databases">
        <title>Culturing micro-colonial fungi from biological soil crusts in the Mojave desert and describing Neophaeococcomyces mojavensis, and introducing the new genera and species Taxawa tesnikishii.</title>
        <authorList>
            <person name="Kurbessoian T."/>
            <person name="Stajich J.E."/>
        </authorList>
    </citation>
    <scope>NUCLEOTIDE SEQUENCE</scope>
    <source>
        <strain evidence="1">JES_112</strain>
    </source>
</reference>
<dbReference type="EMBL" id="JAPDRQ010000015">
    <property type="protein sequence ID" value="KAJ9662455.1"/>
    <property type="molecule type" value="Genomic_DNA"/>
</dbReference>
<dbReference type="Proteomes" id="UP001172386">
    <property type="component" value="Unassembled WGS sequence"/>
</dbReference>
<organism evidence="1 2">
    <name type="scientific">Neophaeococcomyces mojaviensis</name>
    <dbReference type="NCBI Taxonomy" id="3383035"/>
    <lineage>
        <taxon>Eukaryota</taxon>
        <taxon>Fungi</taxon>
        <taxon>Dikarya</taxon>
        <taxon>Ascomycota</taxon>
        <taxon>Pezizomycotina</taxon>
        <taxon>Eurotiomycetes</taxon>
        <taxon>Chaetothyriomycetidae</taxon>
        <taxon>Chaetothyriales</taxon>
        <taxon>Chaetothyriales incertae sedis</taxon>
        <taxon>Neophaeococcomyces</taxon>
    </lineage>
</organism>
<evidence type="ECO:0000313" key="1">
    <source>
        <dbReference type="EMBL" id="KAJ9662455.1"/>
    </source>
</evidence>
<sequence>MLGLKGPLKALVSEKFASAYNSKSLVFSDTRLTILRTSSEISIQLRYCPALAKKPIKSSDHDERLPKEKAFDPFDQPSADLLVAAIPASRPSHNLVLNKYPVIRDHFILATKENKPQTALLEEDDLALTYECLRSWKENDEQHQNSSLYAFFNSGEHSGASQIHRHLQFLPVEAMKAGNEEEWDVLCASMTCPTHSSFPLLKNPRLPFLHFATHLNHLMTAQDIHQRYQMLLRAGLASIHNLPLDSLESVTISQNGKATFSYNLALTTNIMAIMPRRSESSSIPDVLDSSVAINGTILAGTMMVKAEDEWDRLREKPELVNRIFHDIGFPSNQHVINNKESL</sequence>
<accession>A0ACC3AHP9</accession>
<gene>
    <name evidence="1" type="primary">APA2</name>
    <name evidence="1" type="ORF">H2198_001344</name>
</gene>
<dbReference type="EC" id="2.7.7.53" evidence="1"/>
<keyword evidence="2" id="KW-1185">Reference proteome</keyword>
<keyword evidence="1" id="KW-0548">Nucleotidyltransferase</keyword>